<dbReference type="Pfam" id="PF14383">
    <property type="entry name" value="VARLMGL"/>
    <property type="match status" value="1"/>
</dbReference>
<dbReference type="InterPro" id="IPR032795">
    <property type="entry name" value="DUF3741-assoc"/>
</dbReference>
<dbReference type="Pfam" id="PF14309">
    <property type="entry name" value="DUF4378"/>
    <property type="match status" value="1"/>
</dbReference>
<sequence>MKKSKNVESKPTPSVIARLMGLDELRPQELVKKPKQQRVLSENYRRKVASIGVWEKKTGDEHRSFQFSIEEQEFIRESGPSLNESFAGAGFMTVGIKLQPSKEVHSGLPGLRFAGSRKDCFENHFQKPNYPTTKHVYNQEGSTSNLQAENIRLLESAYAFGCEKNDIYRKVRGTTHQEDPKLLQKLANRRIKDSRMKYGHDSTYMVPRFRRESNNERRPSFRKIVIPNPTKVEKAKNWLASPSFSEASYSSNWKDKGFVSHGKGTLHAQVKEMKNVCNGVKHTGHRSILSCETEKEIFRNTRHNMSNISLEPLRLGFNGFHSFKEEPEFMMVFSPNNSELNNWNKPSCYYLDGSYMTLEARKQISERWRMTKDFRENGLTGRCRSRTRDEMLTLLDHGNCANFQSPLGISSRGGQKIGGVGDLIRSISPAYSTYVESSKIMTDRKAFHGDSYITMGQRKQDASGNYGLEQRNSVSIYRKSRPNLYLESENSHLLQDVYVINNMFHNNLKQQDLSNENSVVSKSLNHNIIHFNSENKITTIDQWNIIKDENMPAEDCLLHKSSMCTAASLSIASDMSVTVETDVGESIRNHKQHQFESTGCTMLEKDYDSSLCIHITSSQQEDVAMKISNECSKDTEFLVNSETTHHPSLVSVLEAPFQEEILSNTKCFGSEDVAMKISNECSKDTEFLVNSETTHHPSLVSVLEAPFQEEILSNTKCFGSVMASLHDVQRQLKFLKPEPLKGYSEGSGMVVSTDDDNDTGIESLKDCEVIDDDSARLFRVEENGDFSYLVDLLTEEGFRGRNQDICSDQWQFPEIQIGPSIFDKLERKYGEQISWNRSARRLLFDRINSGLIELFRPCFGEPMRAKPVARRLSHRQNLKEIEEQLYKLLVSHEKEAIKNSSEKLFGKDDGWLFLGYDVEVICKDIVNLFIDELAAEIVSLESF</sequence>
<dbReference type="PANTHER" id="PTHR46836:SF7">
    <property type="entry name" value="PHOSPHATIDYLINOSITOL N-ACETYGLUCOSAMINLYTRANSFERASE SUBUNIT P-LIKE PROTEIN"/>
    <property type="match status" value="1"/>
</dbReference>
<evidence type="ECO:0008006" key="5">
    <source>
        <dbReference type="Google" id="ProtNLM"/>
    </source>
</evidence>
<dbReference type="PANTHER" id="PTHR46836">
    <property type="entry name" value="AFADIN"/>
    <property type="match status" value="1"/>
</dbReference>
<dbReference type="AlphaFoldDB" id="A0A5D2CRJ9"/>
<evidence type="ECO:0000313" key="3">
    <source>
        <dbReference type="EMBL" id="TYG70703.1"/>
    </source>
</evidence>
<dbReference type="Proteomes" id="UP000323506">
    <property type="component" value="Chromosome D05"/>
</dbReference>
<keyword evidence="4" id="KW-1185">Reference proteome</keyword>
<reference evidence="3 4" key="1">
    <citation type="submission" date="2019-06" db="EMBL/GenBank/DDBJ databases">
        <title>WGS assembly of Gossypium darwinii.</title>
        <authorList>
            <person name="Chen Z.J."/>
            <person name="Sreedasyam A."/>
            <person name="Ando A."/>
            <person name="Song Q."/>
            <person name="De L."/>
            <person name="Hulse-Kemp A."/>
            <person name="Ding M."/>
            <person name="Ye W."/>
            <person name="Kirkbride R."/>
            <person name="Jenkins J."/>
            <person name="Plott C."/>
            <person name="Lovell J."/>
            <person name="Lin Y.-M."/>
            <person name="Vaughn R."/>
            <person name="Liu B."/>
            <person name="Li W."/>
            <person name="Simpson S."/>
            <person name="Scheffler B."/>
            <person name="Saski C."/>
            <person name="Grover C."/>
            <person name="Hu G."/>
            <person name="Conover J."/>
            <person name="Carlson J."/>
            <person name="Shu S."/>
            <person name="Boston L."/>
            <person name="Williams M."/>
            <person name="Peterson D."/>
            <person name="Mcgee K."/>
            <person name="Jones D."/>
            <person name="Wendel J."/>
            <person name="Stelly D."/>
            <person name="Grimwood J."/>
            <person name="Schmutz J."/>
        </authorList>
    </citation>
    <scope>NUCLEOTIDE SEQUENCE [LARGE SCALE GENOMIC DNA]</scope>
    <source>
        <strain evidence="3">1808015.09</strain>
    </source>
</reference>
<accession>A0A5D2CRJ9</accession>
<evidence type="ECO:0000259" key="2">
    <source>
        <dbReference type="Pfam" id="PF14383"/>
    </source>
</evidence>
<name>A0A5D2CRJ9_GOSDA</name>
<evidence type="ECO:0000313" key="4">
    <source>
        <dbReference type="Proteomes" id="UP000323506"/>
    </source>
</evidence>
<protein>
    <recommendedName>
        <fullName evidence="5">DUF4378 domain-containing protein</fullName>
    </recommendedName>
</protein>
<gene>
    <name evidence="3" type="ORF">ES288_D05G334800v1</name>
</gene>
<organism evidence="3 4">
    <name type="scientific">Gossypium darwinii</name>
    <name type="common">Darwin's cotton</name>
    <name type="synonym">Gossypium barbadense var. darwinii</name>
    <dbReference type="NCBI Taxonomy" id="34276"/>
    <lineage>
        <taxon>Eukaryota</taxon>
        <taxon>Viridiplantae</taxon>
        <taxon>Streptophyta</taxon>
        <taxon>Embryophyta</taxon>
        <taxon>Tracheophyta</taxon>
        <taxon>Spermatophyta</taxon>
        <taxon>Magnoliopsida</taxon>
        <taxon>eudicotyledons</taxon>
        <taxon>Gunneridae</taxon>
        <taxon>Pentapetalae</taxon>
        <taxon>rosids</taxon>
        <taxon>malvids</taxon>
        <taxon>Malvales</taxon>
        <taxon>Malvaceae</taxon>
        <taxon>Malvoideae</taxon>
        <taxon>Gossypium</taxon>
    </lineage>
</organism>
<proteinExistence type="predicted"/>
<dbReference type="EMBL" id="CM017705">
    <property type="protein sequence ID" value="TYG70703.1"/>
    <property type="molecule type" value="Genomic_DNA"/>
</dbReference>
<evidence type="ECO:0000259" key="1">
    <source>
        <dbReference type="Pfam" id="PF14309"/>
    </source>
</evidence>
<feature type="domain" description="DUF4378" evidence="1">
    <location>
        <begin position="785"/>
        <end position="936"/>
    </location>
</feature>
<dbReference type="InterPro" id="IPR025486">
    <property type="entry name" value="DUF4378"/>
</dbReference>
<feature type="domain" description="DUF3741" evidence="2">
    <location>
        <begin position="12"/>
        <end position="25"/>
    </location>
</feature>